<keyword evidence="2" id="KW-1185">Reference proteome</keyword>
<evidence type="ECO:0000313" key="2">
    <source>
        <dbReference type="Proteomes" id="UP000775213"/>
    </source>
</evidence>
<evidence type="ECO:0000313" key="1">
    <source>
        <dbReference type="EMBL" id="KAH0434368.1"/>
    </source>
</evidence>
<reference evidence="1 2" key="1">
    <citation type="journal article" date="2021" name="Hortic Res">
        <title>Chromosome-scale assembly of the Dendrobium chrysotoxum genome enhances the understanding of orchid evolution.</title>
        <authorList>
            <person name="Zhang Y."/>
            <person name="Zhang G.Q."/>
            <person name="Zhang D."/>
            <person name="Liu X.D."/>
            <person name="Xu X.Y."/>
            <person name="Sun W.H."/>
            <person name="Yu X."/>
            <person name="Zhu X."/>
            <person name="Wang Z.W."/>
            <person name="Zhao X."/>
            <person name="Zhong W.Y."/>
            <person name="Chen H."/>
            <person name="Yin W.L."/>
            <person name="Huang T."/>
            <person name="Niu S.C."/>
            <person name="Liu Z.J."/>
        </authorList>
    </citation>
    <scope>NUCLEOTIDE SEQUENCE [LARGE SCALE GENOMIC DNA]</scope>
    <source>
        <strain evidence="1">Lindl</strain>
    </source>
</reference>
<gene>
    <name evidence="1" type="ORF">IEQ34_026842</name>
</gene>
<dbReference type="Pfam" id="PF07939">
    <property type="entry name" value="DUF1685"/>
    <property type="match status" value="1"/>
</dbReference>
<dbReference type="PANTHER" id="PTHR31865">
    <property type="entry name" value="OSJNBA0071G03.3 PROTEIN"/>
    <property type="match status" value="1"/>
</dbReference>
<dbReference type="Proteomes" id="UP000775213">
    <property type="component" value="Unassembled WGS sequence"/>
</dbReference>
<dbReference type="PANTHER" id="PTHR31865:SF0">
    <property type="entry name" value="EXPRESSED PROTEIN"/>
    <property type="match status" value="1"/>
</dbReference>
<dbReference type="EMBL" id="JAGFBR010000795">
    <property type="protein sequence ID" value="KAH0434368.1"/>
    <property type="molecule type" value="Genomic_DNA"/>
</dbReference>
<organism evidence="1 2">
    <name type="scientific">Dendrobium chrysotoxum</name>
    <name type="common">Orchid</name>
    <dbReference type="NCBI Taxonomy" id="161865"/>
    <lineage>
        <taxon>Eukaryota</taxon>
        <taxon>Viridiplantae</taxon>
        <taxon>Streptophyta</taxon>
        <taxon>Embryophyta</taxon>
        <taxon>Tracheophyta</taxon>
        <taxon>Spermatophyta</taxon>
        <taxon>Magnoliopsida</taxon>
        <taxon>Liliopsida</taxon>
        <taxon>Asparagales</taxon>
        <taxon>Orchidaceae</taxon>
        <taxon>Epidendroideae</taxon>
        <taxon>Malaxideae</taxon>
        <taxon>Dendrobiinae</taxon>
        <taxon>Dendrobium</taxon>
    </lineage>
</organism>
<dbReference type="AlphaFoldDB" id="A0AAV7FKT6"/>
<proteinExistence type="predicted"/>
<name>A0AAV7FKT6_DENCH</name>
<accession>A0AAV7FKT6</accession>
<comment type="caution">
    <text evidence="1">The sequence shown here is derived from an EMBL/GenBank/DDBJ whole genome shotgun (WGS) entry which is preliminary data.</text>
</comment>
<protein>
    <submittedName>
        <fullName evidence="1">Uncharacterized protein</fullName>
    </submittedName>
</protein>
<dbReference type="InterPro" id="IPR012881">
    <property type="entry name" value="DUF1685"/>
</dbReference>
<sequence>MQILAPRIHTASQRPQKVQLSHRPAIAFMSSHMPCSSHPMLPIHAIRIISPTPHLKSFISSMQFIPKGCIEEIGMEDEAEWSRKGRKKAAAAVMLEGYVDDIKPPVTSGEGEPGVCRTKSLTDEDLEDLKGCCDLGFSFSYKEIPELCDTLPALELCYSMSQRFLDEQQQYRSFPLDNAGGVASPVTLPRVANWKISSPGDHPDEVKARLKYWAQAVACTVRLCS</sequence>